<accession>A0A1S1VAE1</accession>
<dbReference type="Pfam" id="PF09579">
    <property type="entry name" value="Spore_YtfJ"/>
    <property type="match status" value="1"/>
</dbReference>
<keyword evidence="3" id="KW-1185">Reference proteome</keyword>
<dbReference type="PANTHER" id="PTHR39162">
    <property type="entry name" value="GLL3345 PROTEIN"/>
    <property type="match status" value="1"/>
</dbReference>
<name>A0A1S1VAE1_9FIRM</name>
<comment type="caution">
    <text evidence="2">The sequence shown here is derived from an EMBL/GenBank/DDBJ whole genome shotgun (WGS) entry which is preliminary data.</text>
</comment>
<dbReference type="PIRSF" id="PIRSF021377">
    <property type="entry name" value="YtfJ"/>
    <property type="match status" value="1"/>
</dbReference>
<evidence type="ECO:0000313" key="2">
    <source>
        <dbReference type="EMBL" id="OHW63552.1"/>
    </source>
</evidence>
<dbReference type="InterPro" id="IPR014229">
    <property type="entry name" value="Spore_YtfJ"/>
</dbReference>
<dbReference type="RefSeq" id="WP_071061117.1">
    <property type="nucleotide sequence ID" value="NZ_MKIE01000001.1"/>
</dbReference>
<dbReference type="OrthoDB" id="1711150at2"/>
<gene>
    <name evidence="2" type="ORF">EUAN_04160</name>
</gene>
<feature type="region of interest" description="Disordered" evidence="1">
    <location>
        <begin position="50"/>
        <end position="74"/>
    </location>
</feature>
<reference evidence="2 3" key="1">
    <citation type="submission" date="2016-09" db="EMBL/GenBank/DDBJ databases">
        <title>Genome sequence of Eubacterium angustum.</title>
        <authorList>
            <person name="Poehlein A."/>
            <person name="Daniel R."/>
        </authorList>
    </citation>
    <scope>NUCLEOTIDE SEQUENCE [LARGE SCALE GENOMIC DNA]</scope>
    <source>
        <strain evidence="2 3">DSM 1989</strain>
    </source>
</reference>
<dbReference type="Proteomes" id="UP000180254">
    <property type="component" value="Unassembled WGS sequence"/>
</dbReference>
<dbReference type="PANTHER" id="PTHR39162:SF1">
    <property type="entry name" value="SPORULATION PROTEIN YTFJ"/>
    <property type="match status" value="1"/>
</dbReference>
<evidence type="ECO:0000313" key="3">
    <source>
        <dbReference type="Proteomes" id="UP000180254"/>
    </source>
</evidence>
<dbReference type="AlphaFoldDB" id="A0A1S1VAE1"/>
<proteinExistence type="predicted"/>
<evidence type="ECO:0000256" key="1">
    <source>
        <dbReference type="SAM" id="MobiDB-lite"/>
    </source>
</evidence>
<organism evidence="2 3">
    <name type="scientific">Andreesenia angusta</name>
    <dbReference type="NCBI Taxonomy" id="39480"/>
    <lineage>
        <taxon>Bacteria</taxon>
        <taxon>Bacillati</taxon>
        <taxon>Bacillota</taxon>
        <taxon>Tissierellia</taxon>
        <taxon>Tissierellales</taxon>
        <taxon>Gottschalkiaceae</taxon>
        <taxon>Andreesenia</taxon>
    </lineage>
</organism>
<dbReference type="STRING" id="39480.EUAN_04160"/>
<sequence length="128" mass="13520">MERSSIGQNMETLFTQLEKFLKTETVVGEPMTIGEVTIVPLITVSFGCGMGGGSGKDPEKSEEGSGSGLGAGAKISPDSVLVINKGEVTMMPVKGKANLEKLMEKVPDILSQINIKSEKESKAESESE</sequence>
<protein>
    <submittedName>
        <fullName evidence="2">Sporulation protein YtfJ</fullName>
    </submittedName>
</protein>
<dbReference type="EMBL" id="MKIE01000001">
    <property type="protein sequence ID" value="OHW63552.1"/>
    <property type="molecule type" value="Genomic_DNA"/>
</dbReference>